<sequence>MYSLNPYQEMFTDDLVEKKKTASGVRYRTGKRGIVGTLTFPSDVMGRSEKYRYRKAGEVVSWNIFERILPLKEFLKQKDENWQRKLLKEWQKRYSEQEIQTQMGISENVWEVIKSKFKCIKVVA</sequence>
<dbReference type="EMBL" id="BMEX01000020">
    <property type="protein sequence ID" value="GGA56207.1"/>
    <property type="molecule type" value="Genomic_DNA"/>
</dbReference>
<gene>
    <name evidence="1" type="ORF">GCM10007416_31740</name>
</gene>
<accession>A0ABQ1H262</accession>
<evidence type="ECO:0000313" key="2">
    <source>
        <dbReference type="Proteomes" id="UP000617979"/>
    </source>
</evidence>
<reference evidence="2" key="1">
    <citation type="journal article" date="2019" name="Int. J. Syst. Evol. Microbiol.">
        <title>The Global Catalogue of Microorganisms (GCM) 10K type strain sequencing project: providing services to taxonomists for standard genome sequencing and annotation.</title>
        <authorList>
            <consortium name="The Broad Institute Genomics Platform"/>
            <consortium name="The Broad Institute Genome Sequencing Center for Infectious Disease"/>
            <person name="Wu L."/>
            <person name="Ma J."/>
        </authorList>
    </citation>
    <scope>NUCLEOTIDE SEQUENCE [LARGE SCALE GENOMIC DNA]</scope>
    <source>
        <strain evidence="2">CGMCC 1.12404</strain>
    </source>
</reference>
<dbReference type="Proteomes" id="UP000617979">
    <property type="component" value="Unassembled WGS sequence"/>
</dbReference>
<evidence type="ECO:0008006" key="3">
    <source>
        <dbReference type="Google" id="ProtNLM"/>
    </source>
</evidence>
<dbReference type="RefSeq" id="WP_188433497.1">
    <property type="nucleotide sequence ID" value="NZ_BMEX01000020.1"/>
</dbReference>
<comment type="caution">
    <text evidence="1">The sequence shown here is derived from an EMBL/GenBank/DDBJ whole genome shotgun (WGS) entry which is preliminary data.</text>
</comment>
<protein>
    <recommendedName>
        <fullName evidence="3">Transposase</fullName>
    </recommendedName>
</protein>
<name>A0ABQ1H262_9BACL</name>
<evidence type="ECO:0000313" key="1">
    <source>
        <dbReference type="EMBL" id="GGA56207.1"/>
    </source>
</evidence>
<proteinExistence type="predicted"/>
<keyword evidence="2" id="KW-1185">Reference proteome</keyword>
<organism evidence="1 2">
    <name type="scientific">Kroppenstedtia guangzhouensis</name>
    <dbReference type="NCBI Taxonomy" id="1274356"/>
    <lineage>
        <taxon>Bacteria</taxon>
        <taxon>Bacillati</taxon>
        <taxon>Bacillota</taxon>
        <taxon>Bacilli</taxon>
        <taxon>Bacillales</taxon>
        <taxon>Thermoactinomycetaceae</taxon>
        <taxon>Kroppenstedtia</taxon>
    </lineage>
</organism>